<reference evidence="1 2" key="1">
    <citation type="submission" date="2016-06" db="EMBL/GenBank/DDBJ databases">
        <title>First insights into the genetic diversity and population structure of in the Bacillus cereus group bacteria from diverse marine environments.</title>
        <authorList>
            <person name="Liu Y."/>
            <person name="Lai Q."/>
            <person name="Shao Z."/>
        </authorList>
    </citation>
    <scope>NUCLEOTIDE SEQUENCE [LARGE SCALE GENOMIC DNA]</scope>
    <source>
        <strain evidence="1 2">N35-10-2</strain>
    </source>
</reference>
<gene>
    <name evidence="1" type="ORF">BAU25_15525</name>
</gene>
<proteinExistence type="predicted"/>
<name>A0A1J9T4U2_9BACI</name>
<dbReference type="Proteomes" id="UP000181873">
    <property type="component" value="Unassembled WGS sequence"/>
</dbReference>
<dbReference type="RefSeq" id="WP_071758557.1">
    <property type="nucleotide sequence ID" value="NZ_CBCSIO010000024.1"/>
</dbReference>
<accession>A0A1J9T4U2</accession>
<dbReference type="AlphaFoldDB" id="A0A1J9T4U2"/>
<protein>
    <submittedName>
        <fullName evidence="1">Exosporium leader peptide</fullName>
    </submittedName>
</protein>
<dbReference type="EMBL" id="MAOE01000102">
    <property type="protein sequence ID" value="OJD61270.1"/>
    <property type="molecule type" value="Genomic_DNA"/>
</dbReference>
<organism evidence="1 2">
    <name type="scientific">Bacillus albus</name>
    <dbReference type="NCBI Taxonomy" id="2026189"/>
    <lineage>
        <taxon>Bacteria</taxon>
        <taxon>Bacillati</taxon>
        <taxon>Bacillota</taxon>
        <taxon>Bacilli</taxon>
        <taxon>Bacillales</taxon>
        <taxon>Bacillaceae</taxon>
        <taxon>Bacillus</taxon>
        <taxon>Bacillus cereus group</taxon>
    </lineage>
</organism>
<evidence type="ECO:0000313" key="1">
    <source>
        <dbReference type="EMBL" id="OJD61270.1"/>
    </source>
</evidence>
<dbReference type="InterPro" id="IPR021201">
    <property type="entry name" value="Leader_pep_exosporium"/>
</dbReference>
<sequence length="194" mass="20655">MDELLSSAALNPGSMGPTLPPMQPFQIPTVNIGLSGSTGPTGLTLFFTPLVPDLDFIDLPPNTNNVLIMEVFVPIENKGDRVLLNATIGTDISVHVGENQDAAFNVNAITYQLFRDNVLLTKTSVSGSYLMATAADTLYNFNSTFTWVDAPGNPIAQPDPVHYRVIANIGDLSYNISSALVGNRGFSAINSVPA</sequence>
<evidence type="ECO:0000313" key="2">
    <source>
        <dbReference type="Proteomes" id="UP000181873"/>
    </source>
</evidence>
<comment type="caution">
    <text evidence="1">The sequence shown here is derived from an EMBL/GenBank/DDBJ whole genome shotgun (WGS) entry which is preliminary data.</text>
</comment>
<dbReference type="NCBIfam" id="TIGR03720">
    <property type="entry name" value="exospor_lead"/>
    <property type="match status" value="1"/>
</dbReference>